<evidence type="ECO:0000313" key="9">
    <source>
        <dbReference type="EMBL" id="GGC84439.1"/>
    </source>
</evidence>
<evidence type="ECO:0000256" key="4">
    <source>
        <dbReference type="ARBA" id="ARBA00022777"/>
    </source>
</evidence>
<name>A0ABQ1NSP5_9BACI</name>
<organism evidence="9 10">
    <name type="scientific">Thalassobacillus devorans</name>
    <dbReference type="NCBI Taxonomy" id="279813"/>
    <lineage>
        <taxon>Bacteria</taxon>
        <taxon>Bacillati</taxon>
        <taxon>Bacillota</taxon>
        <taxon>Bacilli</taxon>
        <taxon>Bacillales</taxon>
        <taxon>Bacillaceae</taxon>
        <taxon>Thalassobacillus</taxon>
    </lineage>
</organism>
<evidence type="ECO:0000256" key="6">
    <source>
        <dbReference type="ARBA" id="ARBA00023277"/>
    </source>
</evidence>
<evidence type="ECO:0000259" key="8">
    <source>
        <dbReference type="Pfam" id="PF17042"/>
    </source>
</evidence>
<comment type="similarity">
    <text evidence="1">Belongs to the four-carbon acid sugar kinase family.</text>
</comment>
<dbReference type="RefSeq" id="WP_062441939.1">
    <property type="nucleotide sequence ID" value="NZ_BMCJ01000002.1"/>
</dbReference>
<dbReference type="Gene3D" id="3.40.980.20">
    <property type="entry name" value="Four-carbon acid sugar kinase, nucleotide binding domain"/>
    <property type="match status" value="1"/>
</dbReference>
<evidence type="ECO:0008006" key="11">
    <source>
        <dbReference type="Google" id="ProtNLM"/>
    </source>
</evidence>
<evidence type="ECO:0000256" key="1">
    <source>
        <dbReference type="ARBA" id="ARBA00005715"/>
    </source>
</evidence>
<dbReference type="Pfam" id="PF07005">
    <property type="entry name" value="SBD_N"/>
    <property type="match status" value="1"/>
</dbReference>
<dbReference type="InterPro" id="IPR031475">
    <property type="entry name" value="NBD_C"/>
</dbReference>
<feature type="domain" description="Four-carbon acid sugar kinase N-terminal" evidence="7">
    <location>
        <begin position="4"/>
        <end position="226"/>
    </location>
</feature>
<dbReference type="Gene3D" id="3.40.50.10840">
    <property type="entry name" value="Putative sugar-binding, N-terminal domain"/>
    <property type="match status" value="1"/>
</dbReference>
<reference evidence="10" key="1">
    <citation type="journal article" date="2019" name="Int. J. Syst. Evol. Microbiol.">
        <title>The Global Catalogue of Microorganisms (GCM) 10K type strain sequencing project: providing services to taxonomists for standard genome sequencing and annotation.</title>
        <authorList>
            <consortium name="The Broad Institute Genomics Platform"/>
            <consortium name="The Broad Institute Genome Sequencing Center for Infectious Disease"/>
            <person name="Wu L."/>
            <person name="Ma J."/>
        </authorList>
    </citation>
    <scope>NUCLEOTIDE SEQUENCE [LARGE SCALE GENOMIC DNA]</scope>
    <source>
        <strain evidence="10">CCM 7282</strain>
    </source>
</reference>
<keyword evidence="2" id="KW-0808">Transferase</keyword>
<dbReference type="InterPro" id="IPR010737">
    <property type="entry name" value="4-carb_acid_sugar_kinase_N"/>
</dbReference>
<evidence type="ECO:0000313" key="10">
    <source>
        <dbReference type="Proteomes" id="UP000619534"/>
    </source>
</evidence>
<dbReference type="Pfam" id="PF17042">
    <property type="entry name" value="NBD_C"/>
    <property type="match status" value="1"/>
</dbReference>
<evidence type="ECO:0000256" key="3">
    <source>
        <dbReference type="ARBA" id="ARBA00022741"/>
    </source>
</evidence>
<accession>A0ABQ1NSP5</accession>
<dbReference type="Proteomes" id="UP000619534">
    <property type="component" value="Unassembled WGS sequence"/>
</dbReference>
<comment type="caution">
    <text evidence="9">The sequence shown here is derived from an EMBL/GenBank/DDBJ whole genome shotgun (WGS) entry which is preliminary data.</text>
</comment>
<proteinExistence type="inferred from homology"/>
<protein>
    <recommendedName>
        <fullName evidence="11">Four-carbon acid sugar kinase family protein</fullName>
    </recommendedName>
</protein>
<dbReference type="InterPro" id="IPR042213">
    <property type="entry name" value="NBD_C_sf"/>
</dbReference>
<dbReference type="InterPro" id="IPR037051">
    <property type="entry name" value="4-carb_acid_sugar_kinase_N_sf"/>
</dbReference>
<dbReference type="SUPFAM" id="SSF142764">
    <property type="entry name" value="YgbK-like"/>
    <property type="match status" value="1"/>
</dbReference>
<sequence length="428" mass="46622">MDVVVICDDLTGANATGVKLSKEGFKTATVIHGLPVPETGYDAICIDTDSRYASEEQARKRVTEALEDSQKNGQARIYSKRVDSTLRGNIGSEIEAMLSFIGENSIAIVVSSFPDSGRTTIGGFLLVDDIPLQETDVAKDPIRPIKTSRVENIIQNQTNLPINTIGLDIVLNGAETLSAEINKAAENARIICIDAVTDEHIELIADVAKDIKRPILSVDPGPFTAAYASKKIEHTTKNKKYLITIGSVTSQTGLQLDYFIQKWKVKAIYAKPERLATFTEEWQKEVDRVVAEAESSIENRDIILITTYHPGQERLDLSSMAHKESTTEEGLAKRITDGLASISRRLMEGNREDFRGCYLSGGDVTASVGSITRAHGIELEDEVMPLAAYGKFIGGYLDGMPVVTKGGMVGDKKALSTCISYLISSTNK</sequence>
<keyword evidence="4" id="KW-0418">Kinase</keyword>
<keyword evidence="5" id="KW-0067">ATP-binding</keyword>
<evidence type="ECO:0000256" key="5">
    <source>
        <dbReference type="ARBA" id="ARBA00022840"/>
    </source>
</evidence>
<keyword evidence="10" id="KW-1185">Reference proteome</keyword>
<dbReference type="EMBL" id="BMCJ01000002">
    <property type="protein sequence ID" value="GGC84439.1"/>
    <property type="molecule type" value="Genomic_DNA"/>
</dbReference>
<keyword evidence="6" id="KW-0119">Carbohydrate metabolism</keyword>
<gene>
    <name evidence="9" type="ORF">GCM10007216_13880</name>
</gene>
<keyword evidence="3" id="KW-0547">Nucleotide-binding</keyword>
<evidence type="ECO:0000256" key="2">
    <source>
        <dbReference type="ARBA" id="ARBA00022679"/>
    </source>
</evidence>
<feature type="domain" description="Four-carbon acid sugar kinase nucleotide binding" evidence="8">
    <location>
        <begin position="242"/>
        <end position="415"/>
    </location>
</feature>
<evidence type="ECO:0000259" key="7">
    <source>
        <dbReference type="Pfam" id="PF07005"/>
    </source>
</evidence>